<feature type="compositionally biased region" description="Basic and acidic residues" evidence="1">
    <location>
        <begin position="595"/>
        <end position="606"/>
    </location>
</feature>
<feature type="compositionally biased region" description="Low complexity" evidence="1">
    <location>
        <begin position="125"/>
        <end position="145"/>
    </location>
</feature>
<feature type="compositionally biased region" description="Basic and acidic residues" evidence="1">
    <location>
        <begin position="505"/>
        <end position="530"/>
    </location>
</feature>
<proteinExistence type="predicted"/>
<protein>
    <recommendedName>
        <fullName evidence="2">YTH domain-containing protein</fullName>
    </recommendedName>
</protein>
<accession>A0A3D8SRQ9</accession>
<dbReference type="GO" id="GO:0003729">
    <property type="term" value="F:mRNA binding"/>
    <property type="evidence" value="ECO:0007669"/>
    <property type="project" value="TreeGrafter"/>
</dbReference>
<feature type="compositionally biased region" description="Polar residues" evidence="1">
    <location>
        <begin position="321"/>
        <end position="331"/>
    </location>
</feature>
<feature type="domain" description="YTH" evidence="2">
    <location>
        <begin position="668"/>
        <end position="801"/>
    </location>
</feature>
<feature type="region of interest" description="Disordered" evidence="1">
    <location>
        <begin position="558"/>
        <end position="646"/>
    </location>
</feature>
<dbReference type="Pfam" id="PF04146">
    <property type="entry name" value="YTH"/>
    <property type="match status" value="1"/>
</dbReference>
<feature type="compositionally biased region" description="Polar residues" evidence="1">
    <location>
        <begin position="235"/>
        <end position="261"/>
    </location>
</feature>
<dbReference type="PANTHER" id="PTHR12357:SF3">
    <property type="entry name" value="YTH DOMAIN-CONTAINING PROTEIN 1"/>
    <property type="match status" value="1"/>
</dbReference>
<dbReference type="GO" id="GO:0000381">
    <property type="term" value="P:regulation of alternative mRNA splicing, via spliceosome"/>
    <property type="evidence" value="ECO:0007669"/>
    <property type="project" value="TreeGrafter"/>
</dbReference>
<dbReference type="EMBL" id="PDLM01000001">
    <property type="protein sequence ID" value="RDW88996.1"/>
    <property type="molecule type" value="Genomic_DNA"/>
</dbReference>
<feature type="region of interest" description="Disordered" evidence="1">
    <location>
        <begin position="478"/>
        <end position="545"/>
    </location>
</feature>
<organism evidence="3 4">
    <name type="scientific">Coleophoma cylindrospora</name>
    <dbReference type="NCBI Taxonomy" id="1849047"/>
    <lineage>
        <taxon>Eukaryota</taxon>
        <taxon>Fungi</taxon>
        <taxon>Dikarya</taxon>
        <taxon>Ascomycota</taxon>
        <taxon>Pezizomycotina</taxon>
        <taxon>Leotiomycetes</taxon>
        <taxon>Helotiales</taxon>
        <taxon>Dermateaceae</taxon>
        <taxon>Coleophoma</taxon>
    </lineage>
</organism>
<evidence type="ECO:0000256" key="1">
    <source>
        <dbReference type="SAM" id="MobiDB-lite"/>
    </source>
</evidence>
<dbReference type="Proteomes" id="UP000256645">
    <property type="component" value="Unassembled WGS sequence"/>
</dbReference>
<evidence type="ECO:0000259" key="2">
    <source>
        <dbReference type="PROSITE" id="PS50882"/>
    </source>
</evidence>
<dbReference type="Gene3D" id="3.10.590.10">
    <property type="entry name" value="ph1033 like domains"/>
    <property type="match status" value="1"/>
</dbReference>
<evidence type="ECO:0000313" key="4">
    <source>
        <dbReference type="Proteomes" id="UP000256645"/>
    </source>
</evidence>
<dbReference type="OrthoDB" id="6103986at2759"/>
<keyword evidence="4" id="KW-1185">Reference proteome</keyword>
<dbReference type="PANTHER" id="PTHR12357">
    <property type="entry name" value="YTH YT521-B HOMOLOGY DOMAIN-CONTAINING"/>
    <property type="match status" value="1"/>
</dbReference>
<feature type="compositionally biased region" description="Basic and acidic residues" evidence="1">
    <location>
        <begin position="332"/>
        <end position="345"/>
    </location>
</feature>
<dbReference type="CDD" id="cd21134">
    <property type="entry name" value="YTH"/>
    <property type="match status" value="1"/>
</dbReference>
<feature type="compositionally biased region" description="Polar residues" evidence="1">
    <location>
        <begin position="205"/>
        <end position="228"/>
    </location>
</feature>
<feature type="compositionally biased region" description="Low complexity" evidence="1">
    <location>
        <begin position="83"/>
        <end position="95"/>
    </location>
</feature>
<feature type="compositionally biased region" description="Basic and acidic residues" evidence="1">
    <location>
        <begin position="109"/>
        <end position="121"/>
    </location>
</feature>
<reference evidence="3 4" key="1">
    <citation type="journal article" date="2018" name="IMA Fungus">
        <title>IMA Genome-F 9: Draft genome sequence of Annulohypoxylon stygium, Aspergillus mulundensis, Berkeleyomyces basicola (syn. Thielaviopsis basicola), Ceratocystis smalleyi, two Cercospora beticola strains, Coleophoma cylindrospora, Fusarium fracticaudum, Phialophora cf. hyalina, and Morchella septimelata.</title>
        <authorList>
            <person name="Wingfield B.D."/>
            <person name="Bills G.F."/>
            <person name="Dong Y."/>
            <person name="Huang W."/>
            <person name="Nel W.J."/>
            <person name="Swalarsk-Parry B.S."/>
            <person name="Vaghefi N."/>
            <person name="Wilken P.M."/>
            <person name="An Z."/>
            <person name="de Beer Z.W."/>
            <person name="De Vos L."/>
            <person name="Chen L."/>
            <person name="Duong T.A."/>
            <person name="Gao Y."/>
            <person name="Hammerbacher A."/>
            <person name="Kikkert J.R."/>
            <person name="Li Y."/>
            <person name="Li H."/>
            <person name="Li K."/>
            <person name="Li Q."/>
            <person name="Liu X."/>
            <person name="Ma X."/>
            <person name="Naidoo K."/>
            <person name="Pethybridge S.J."/>
            <person name="Sun J."/>
            <person name="Steenkamp E.T."/>
            <person name="van der Nest M.A."/>
            <person name="van Wyk S."/>
            <person name="Wingfield M.J."/>
            <person name="Xiong C."/>
            <person name="Yue Q."/>
            <person name="Zhang X."/>
        </authorList>
    </citation>
    <scope>NUCLEOTIDE SEQUENCE [LARGE SCALE GENOMIC DNA]</scope>
    <source>
        <strain evidence="3 4">BP6252</strain>
    </source>
</reference>
<comment type="caution">
    <text evidence="3">The sequence shown here is derived from an EMBL/GenBank/DDBJ whole genome shotgun (WGS) entry which is preliminary data.</text>
</comment>
<dbReference type="GO" id="GO:0005654">
    <property type="term" value="C:nucleoplasm"/>
    <property type="evidence" value="ECO:0007669"/>
    <property type="project" value="TreeGrafter"/>
</dbReference>
<dbReference type="STRING" id="1849047.A0A3D8SRQ9"/>
<feature type="compositionally biased region" description="Polar residues" evidence="1">
    <location>
        <begin position="57"/>
        <end position="77"/>
    </location>
</feature>
<dbReference type="AlphaFoldDB" id="A0A3D8SRQ9"/>
<dbReference type="InterPro" id="IPR045168">
    <property type="entry name" value="YTH_prot"/>
</dbReference>
<gene>
    <name evidence="3" type="ORF">BP6252_01028</name>
</gene>
<dbReference type="GO" id="GO:0000398">
    <property type="term" value="P:mRNA splicing, via spliceosome"/>
    <property type="evidence" value="ECO:0007669"/>
    <property type="project" value="TreeGrafter"/>
</dbReference>
<name>A0A3D8SRQ9_9HELO</name>
<dbReference type="GO" id="GO:1990247">
    <property type="term" value="F:N6-methyladenosine-containing RNA reader activity"/>
    <property type="evidence" value="ECO:0007669"/>
    <property type="project" value="TreeGrafter"/>
</dbReference>
<feature type="region of interest" description="Disordered" evidence="1">
    <location>
        <begin position="1"/>
        <end position="371"/>
    </location>
</feature>
<evidence type="ECO:0000313" key="3">
    <source>
        <dbReference type="EMBL" id="RDW88996.1"/>
    </source>
</evidence>
<dbReference type="PROSITE" id="PS50882">
    <property type="entry name" value="YTH"/>
    <property type="match status" value="1"/>
</dbReference>
<sequence>MWPKDGYGSFNQSPIDYNEDEHPSIPAFGSLNRTPTRGAPSFSVQHKLGHGLDIEGLTSSDLQPDLSSYNQAPFMQNQPPLPQSQFSSPFFSSPQAPQPPQAPPQTTTLDDRAKKLKEQLKRSMAAKAAKAAATVSSPSVAVAPKNEAPIDQKHAISRVSPNPQSSAVHEEIDLDKLISQYSTPSEAMQIDGGDSQAKMSEPDDITQTQRSSESEGQAKSSVVPSSGSPAKVPIPTSTGKPLASNVSMSRVSSLQASNASMSEGEIWEEPPRTAKPPTAPKAHRATTLNKPKNPATRKSNDNQKSRAIQSRRAIEEPLSRGSISQFRPQSSRGREDRRADVESRSDMGSLQSRDYCDERRPQICSEPEGPYARRYSRGQIEDHRRQDDMQNKQTVPFDIAVVPSLEQLLPHDQILREWLEVSGYHDVAYREKILSRHRRIAEIDAERSKLIAEIAAEPPIKGIKASVTPTAALIEQSRDEMWKSSGAGQDRRIETKKRPYSGVQDPRDIDGSKIARIEGRPQREEDDHLPKSSGFNPYRRMSSDNRWEDREYDRFHGRTRERSESLGYRANGTWSPNRPRYQDDRDEWQGPSRELVGHESYRKRSYDASYGGRGRGRGRGDQDFDEFGDNPGPFPSEELRPPQLGQKIATRKPYKDPEVFGGRRGDDTRFFIVKSFNEDNVLNCIEDSSWNTQLHVGKILSQAFQSSQNVILVFSINKSKAFQGYARMESLPGSISKPSWQESINWQSAGAFKIRWLTICSTLFQKIGHLRNSYNENLPVLIGKDGQEIESYCGWALLDLIDAEATEALSIWNGSQQQLDGTAKGEPFHGELDYE</sequence>
<dbReference type="InterPro" id="IPR007275">
    <property type="entry name" value="YTH_domain"/>
</dbReference>